<dbReference type="EMBL" id="CAKJTG010000025">
    <property type="protein sequence ID" value="CAG9609913.1"/>
    <property type="molecule type" value="Genomic_DNA"/>
</dbReference>
<proteinExistence type="predicted"/>
<dbReference type="AlphaFoldDB" id="A0A9C7GCR9"/>
<reference evidence="1" key="1">
    <citation type="submission" date="2021-10" db="EMBL/GenBank/DDBJ databases">
        <authorList>
            <person name="Criscuolo A."/>
        </authorList>
    </citation>
    <scope>NUCLEOTIDE SEQUENCE</scope>
    <source>
        <strain evidence="1">CIP111885</strain>
    </source>
</reference>
<dbReference type="Proteomes" id="UP000789845">
    <property type="component" value="Unassembled WGS sequence"/>
</dbReference>
<gene>
    <name evidence="1" type="ORF">NEOCIP111885_03656</name>
</gene>
<protein>
    <submittedName>
        <fullName evidence="1">Uncharacterized protein</fullName>
    </submittedName>
</protein>
<accession>A0A9C7GCR9</accession>
<keyword evidence="2" id="KW-1185">Reference proteome</keyword>
<evidence type="ECO:0000313" key="2">
    <source>
        <dbReference type="Proteomes" id="UP000789845"/>
    </source>
</evidence>
<sequence>MKSLSQLYFFVYIVGEEVIDYFVTDKEVYAPKDFKAWWSDCPEIVFCHNLTPYNVIQ</sequence>
<comment type="caution">
    <text evidence="1">The sequence shown here is derived from an EMBL/GenBank/DDBJ whole genome shotgun (WGS) entry which is preliminary data.</text>
</comment>
<organism evidence="1 2">
    <name type="scientific">Pseudoneobacillus rhizosphaerae</name>
    <dbReference type="NCBI Taxonomy" id="2880968"/>
    <lineage>
        <taxon>Bacteria</taxon>
        <taxon>Bacillati</taxon>
        <taxon>Bacillota</taxon>
        <taxon>Bacilli</taxon>
        <taxon>Bacillales</taxon>
        <taxon>Bacillaceae</taxon>
        <taxon>Pseudoneobacillus</taxon>
    </lineage>
</organism>
<evidence type="ECO:0000313" key="1">
    <source>
        <dbReference type="EMBL" id="CAG9609913.1"/>
    </source>
</evidence>
<name>A0A9C7GCR9_9BACI</name>